<keyword evidence="3" id="KW-0378">Hydrolase</keyword>
<keyword evidence="2" id="KW-0547">Nucleotide-binding</keyword>
<dbReference type="SUPFAM" id="SSF52540">
    <property type="entry name" value="P-loop containing nucleoside triphosphate hydrolases"/>
    <property type="match status" value="1"/>
</dbReference>
<dbReference type="GO" id="GO:0003924">
    <property type="term" value="F:GTPase activity"/>
    <property type="evidence" value="ECO:0007669"/>
    <property type="project" value="InterPro"/>
</dbReference>
<accession>A0A098EIB8</accession>
<evidence type="ECO:0000256" key="1">
    <source>
        <dbReference type="ARBA" id="ARBA00004370"/>
    </source>
</evidence>
<dbReference type="STRING" id="1499687.BN1080_00964"/>
<keyword evidence="4" id="KW-0342">GTP-binding</keyword>
<dbReference type="InterPro" id="IPR045063">
    <property type="entry name" value="Dynamin_N"/>
</dbReference>
<evidence type="ECO:0000256" key="3">
    <source>
        <dbReference type="ARBA" id="ARBA00022801"/>
    </source>
</evidence>
<dbReference type="AlphaFoldDB" id="A0A098EIB8"/>
<dbReference type="GO" id="GO:0005525">
    <property type="term" value="F:GTP binding"/>
    <property type="evidence" value="ECO:0007669"/>
    <property type="project" value="UniProtKB-KW"/>
</dbReference>
<evidence type="ECO:0000256" key="4">
    <source>
        <dbReference type="ARBA" id="ARBA00023134"/>
    </source>
</evidence>
<dbReference type="RefSeq" id="WP_199876587.1">
    <property type="nucleotide sequence ID" value="NZ_CCXS01000001.1"/>
</dbReference>
<proteinExistence type="predicted"/>
<dbReference type="InterPro" id="IPR027417">
    <property type="entry name" value="P-loop_NTPase"/>
</dbReference>
<dbReference type="Proteomes" id="UP000043699">
    <property type="component" value="Unassembled WGS sequence"/>
</dbReference>
<dbReference type="GO" id="GO:0016020">
    <property type="term" value="C:membrane"/>
    <property type="evidence" value="ECO:0007669"/>
    <property type="project" value="UniProtKB-SubCell"/>
</dbReference>
<name>A0A098EIB8_9BACL</name>
<evidence type="ECO:0000256" key="5">
    <source>
        <dbReference type="ARBA" id="ARBA00023136"/>
    </source>
</evidence>
<feature type="coiled-coil region" evidence="6">
    <location>
        <begin position="435"/>
        <end position="484"/>
    </location>
</feature>
<dbReference type="PANTHER" id="PTHR10465:SF0">
    <property type="entry name" value="SARCALUMENIN"/>
    <property type="match status" value="1"/>
</dbReference>
<evidence type="ECO:0000313" key="8">
    <source>
        <dbReference type="EMBL" id="CEG22044.1"/>
    </source>
</evidence>
<keyword evidence="9" id="KW-1185">Reference proteome</keyword>
<keyword evidence="5" id="KW-0472">Membrane</keyword>
<dbReference type="InterPro" id="IPR027094">
    <property type="entry name" value="Mitofusin_fam"/>
</dbReference>
<evidence type="ECO:0000256" key="6">
    <source>
        <dbReference type="SAM" id="Coils"/>
    </source>
</evidence>
<dbReference type="Pfam" id="PF00350">
    <property type="entry name" value="Dynamin_N"/>
    <property type="match status" value="1"/>
</dbReference>
<dbReference type="Gene3D" id="3.40.50.300">
    <property type="entry name" value="P-loop containing nucleotide triphosphate hydrolases"/>
    <property type="match status" value="1"/>
</dbReference>
<gene>
    <name evidence="8" type="primary">iniC</name>
    <name evidence="8" type="ORF">BN1080_00964</name>
</gene>
<comment type="subcellular location">
    <subcellularLocation>
        <location evidence="1">Membrane</location>
    </subcellularLocation>
</comment>
<evidence type="ECO:0000256" key="2">
    <source>
        <dbReference type="ARBA" id="ARBA00022741"/>
    </source>
</evidence>
<dbReference type="PANTHER" id="PTHR10465">
    <property type="entry name" value="TRANSMEMBRANE GTPASE FZO1"/>
    <property type="match status" value="1"/>
</dbReference>
<evidence type="ECO:0000259" key="7">
    <source>
        <dbReference type="Pfam" id="PF00350"/>
    </source>
</evidence>
<reference evidence="8 9" key="1">
    <citation type="submission" date="2014-09" db="EMBL/GenBank/DDBJ databases">
        <authorList>
            <person name="Urmite Genomes Urmite Genomes"/>
        </authorList>
    </citation>
    <scope>NUCLEOTIDE SEQUENCE [LARGE SCALE GENOMIC DNA]</scope>
    <source>
        <strain evidence="8 9">ES2</strain>
    </source>
</reference>
<evidence type="ECO:0000313" key="9">
    <source>
        <dbReference type="Proteomes" id="UP000043699"/>
    </source>
</evidence>
<keyword evidence="6" id="KW-0175">Coiled coil</keyword>
<protein>
    <submittedName>
        <fullName evidence="8">Isoniazid-induced protein IniC</fullName>
    </submittedName>
</protein>
<sequence>MESTKKAIQTIDHWLKVQADMKFLSYDERENSVKELEEISKGLKKKSTILICGEFNAGKSTFINALLGEKILISDITPATAMITKLTYGVERKVIVHFRNNTKKEFDILSLKKLTVEGNPLIEELRLNIEFVEIQLPFELLNYYTLIDSPGLTSLHQRHTDTTTQFFNQADIAIWLFNSLNVGTSSEVEWLKKLQNLKIPILGLINSIDRLDEDEDLEAFYEYNLRRLSPLITQLSGISAKDILEGKLANNNQLIEWGNSNVLQEMFTKFEEKKMDEYFQGLKSLLLNLSGSLERHKSKSLILGNRDRILIELKRASKDASVIEKQLLNEQIEKEQVFIEWNLFLERNILNPIDPSPFINKFRDSKGLLEEWKQIVLPPLNQYFKRFEEVKIEGRMLPLKQKVREEHYEDISTVYLKFFQTYKFIRADKEYKLHLEQLQLNMKFLKADHQEVDKALDKYKKILKNAVTQEFEIFDEKINQYKEKWKDVFSQRTLQYGDLDFKDLIGTELYVQEIKRFQTDVLPLLSLDERKYSYLKSYKEVEVLSRTIKEFYKEETEEELFKNLMEFEVMGKDNQYNFDIKMLETNKKTEEYFNFNLIDSSKFPITEELRGLTPQLVKDPTVIAAGVALLMSIF</sequence>
<feature type="domain" description="Dynamin N-terminal" evidence="7">
    <location>
        <begin position="49"/>
        <end position="194"/>
    </location>
</feature>
<dbReference type="CDD" id="cd09912">
    <property type="entry name" value="DLP_2"/>
    <property type="match status" value="1"/>
</dbReference>
<organism evidence="8 9">
    <name type="scientific">Planococcus massiliensis</name>
    <dbReference type="NCBI Taxonomy" id="1499687"/>
    <lineage>
        <taxon>Bacteria</taxon>
        <taxon>Bacillati</taxon>
        <taxon>Bacillota</taxon>
        <taxon>Bacilli</taxon>
        <taxon>Bacillales</taxon>
        <taxon>Caryophanaceae</taxon>
        <taxon>Planococcus</taxon>
    </lineage>
</organism>
<dbReference type="EMBL" id="CCXS01000001">
    <property type="protein sequence ID" value="CEG22044.1"/>
    <property type="molecule type" value="Genomic_DNA"/>
</dbReference>